<keyword evidence="3 5" id="KW-1133">Transmembrane helix</keyword>
<proteinExistence type="predicted"/>
<evidence type="ECO:0000256" key="2">
    <source>
        <dbReference type="ARBA" id="ARBA00022692"/>
    </source>
</evidence>
<sequence>MGRDSFSTYHPAVNFLYFAAVLGFSMFFMHPVLQGIALFSAAVYSVTLSGGKAVKFNVIYMLPALFILAAVNPLFNHAGMTILFYLKNGNPVTLESIVYGIAAAAMLVTVMIWFSCYNKVMTSDKFIHLFGKIVPALSLIFSMVLRFVPRFRHQIQAVSLAQRSIGRDVTQGNVVHRARHGLRILSIMATWAMENAIETADSMKARGYGLPGRTSFAIYRFDRRDRTVLVLMIVLIAIVLAGAGMGENTMRYFPSMRMKEQTLFSGVVYAAYSLLCMLPVIIQLVEELRWKYIVSRT</sequence>
<feature type="transmembrane region" description="Helical" evidence="5">
    <location>
        <begin position="12"/>
        <end position="39"/>
    </location>
</feature>
<evidence type="ECO:0000256" key="3">
    <source>
        <dbReference type="ARBA" id="ARBA00022989"/>
    </source>
</evidence>
<evidence type="ECO:0000256" key="5">
    <source>
        <dbReference type="SAM" id="Phobius"/>
    </source>
</evidence>
<keyword evidence="7" id="KW-1185">Reference proteome</keyword>
<feature type="transmembrane region" description="Helical" evidence="5">
    <location>
        <begin position="59"/>
        <end position="85"/>
    </location>
</feature>
<feature type="transmembrane region" description="Helical" evidence="5">
    <location>
        <begin position="97"/>
        <end position="114"/>
    </location>
</feature>
<name>A0A7W5B1R5_9BACL</name>
<gene>
    <name evidence="6" type="ORF">FHS18_004865</name>
</gene>
<comment type="caution">
    <text evidence="6">The sequence shown here is derived from an EMBL/GenBank/DDBJ whole genome shotgun (WGS) entry which is preliminary data.</text>
</comment>
<evidence type="ECO:0000256" key="4">
    <source>
        <dbReference type="ARBA" id="ARBA00023136"/>
    </source>
</evidence>
<keyword evidence="4 5" id="KW-0472">Membrane</keyword>
<keyword evidence="2 5" id="KW-0812">Transmembrane</keyword>
<dbReference type="RefSeq" id="WP_183602874.1">
    <property type="nucleotide sequence ID" value="NZ_JACHXK010000014.1"/>
</dbReference>
<feature type="transmembrane region" description="Helical" evidence="5">
    <location>
        <begin position="228"/>
        <end position="246"/>
    </location>
</feature>
<accession>A0A7W5B1R5</accession>
<feature type="transmembrane region" description="Helical" evidence="5">
    <location>
        <begin position="266"/>
        <end position="285"/>
    </location>
</feature>
<protein>
    <submittedName>
        <fullName evidence="6">Energy-coupling factor transport system permease protein</fullName>
    </submittedName>
</protein>
<dbReference type="AlphaFoldDB" id="A0A7W5B1R5"/>
<feature type="transmembrane region" description="Helical" evidence="5">
    <location>
        <begin position="126"/>
        <end position="148"/>
    </location>
</feature>
<organism evidence="6 7">
    <name type="scientific">Paenibacillus phyllosphaerae</name>
    <dbReference type="NCBI Taxonomy" id="274593"/>
    <lineage>
        <taxon>Bacteria</taxon>
        <taxon>Bacillati</taxon>
        <taxon>Bacillota</taxon>
        <taxon>Bacilli</taxon>
        <taxon>Bacillales</taxon>
        <taxon>Paenibacillaceae</taxon>
        <taxon>Paenibacillus</taxon>
    </lineage>
</organism>
<dbReference type="CDD" id="cd16914">
    <property type="entry name" value="EcfT"/>
    <property type="match status" value="1"/>
</dbReference>
<comment type="subcellular location">
    <subcellularLocation>
        <location evidence="1">Membrane</location>
        <topology evidence="1">Multi-pass membrane protein</topology>
    </subcellularLocation>
</comment>
<dbReference type="EMBL" id="JACHXK010000014">
    <property type="protein sequence ID" value="MBB3112763.1"/>
    <property type="molecule type" value="Genomic_DNA"/>
</dbReference>
<reference evidence="6 7" key="1">
    <citation type="submission" date="2020-08" db="EMBL/GenBank/DDBJ databases">
        <title>Genomic Encyclopedia of Type Strains, Phase III (KMG-III): the genomes of soil and plant-associated and newly described type strains.</title>
        <authorList>
            <person name="Whitman W."/>
        </authorList>
    </citation>
    <scope>NUCLEOTIDE SEQUENCE [LARGE SCALE GENOMIC DNA]</scope>
    <source>
        <strain evidence="6 7">CECT 5862</strain>
    </source>
</reference>
<evidence type="ECO:0000256" key="1">
    <source>
        <dbReference type="ARBA" id="ARBA00004141"/>
    </source>
</evidence>
<dbReference type="Proteomes" id="UP000570361">
    <property type="component" value="Unassembled WGS sequence"/>
</dbReference>
<evidence type="ECO:0000313" key="6">
    <source>
        <dbReference type="EMBL" id="MBB3112763.1"/>
    </source>
</evidence>
<dbReference type="InterPro" id="IPR003339">
    <property type="entry name" value="ABC/ECF_trnsptr_transmembrane"/>
</dbReference>
<evidence type="ECO:0000313" key="7">
    <source>
        <dbReference type="Proteomes" id="UP000570361"/>
    </source>
</evidence>
<dbReference type="GO" id="GO:0005886">
    <property type="term" value="C:plasma membrane"/>
    <property type="evidence" value="ECO:0007669"/>
    <property type="project" value="UniProtKB-ARBA"/>
</dbReference>